<accession>A0A4Z0WE05</accession>
<gene>
    <name evidence="2" type="ORF">E4656_00145</name>
</gene>
<dbReference type="Proteomes" id="UP000297475">
    <property type="component" value="Unassembled WGS sequence"/>
</dbReference>
<sequence length="133" mass="14703">MEAINRLLLNVLSSNLEDSKAYYTTLFDFQVDYDSDWFVHLISSAHQLELGIIRADSDMLPAGAKPQSGGFFTTFVVSDAAAVLRIAQEKGFTVLSEPEDTFYGQRRLLLQSPEGGIIDVSSPIPDFTPGERL</sequence>
<protein>
    <recommendedName>
        <fullName evidence="1">VOC domain-containing protein</fullName>
    </recommendedName>
</protein>
<reference evidence="2 3" key="1">
    <citation type="submission" date="2019-04" db="EMBL/GenBank/DDBJ databases">
        <title>Natronospirillum operosus gen. nov., sp. nov., a haloalkaliphilic satellite isolated from decaying biomass of laboratory culture of cyanobacterium Geitlerinema sp. and proposal of Natronospirillaceae fam. nov. and Saccharospirillaceae fam. nov.</title>
        <authorList>
            <person name="Kevbrin V."/>
            <person name="Boltyanskaya Y."/>
            <person name="Koziaeva V."/>
            <person name="Grouzdev D.S."/>
            <person name="Park M."/>
            <person name="Cho J."/>
        </authorList>
    </citation>
    <scope>NUCLEOTIDE SEQUENCE [LARGE SCALE GENOMIC DNA]</scope>
    <source>
        <strain evidence="2 3">G-116</strain>
    </source>
</reference>
<organism evidence="2 3">
    <name type="scientific">Natronospirillum operosum</name>
    <dbReference type="NCBI Taxonomy" id="2759953"/>
    <lineage>
        <taxon>Bacteria</taxon>
        <taxon>Pseudomonadati</taxon>
        <taxon>Pseudomonadota</taxon>
        <taxon>Gammaproteobacteria</taxon>
        <taxon>Oceanospirillales</taxon>
        <taxon>Natronospirillaceae</taxon>
        <taxon>Natronospirillum</taxon>
    </lineage>
</organism>
<dbReference type="AlphaFoldDB" id="A0A4Z0WE05"/>
<dbReference type="RefSeq" id="WP_135480079.1">
    <property type="nucleotide sequence ID" value="NZ_SRMF01000001.1"/>
</dbReference>
<dbReference type="InterPro" id="IPR029068">
    <property type="entry name" value="Glyas_Bleomycin-R_OHBP_Dase"/>
</dbReference>
<proteinExistence type="predicted"/>
<dbReference type="InterPro" id="IPR037523">
    <property type="entry name" value="VOC_core"/>
</dbReference>
<dbReference type="InterPro" id="IPR004360">
    <property type="entry name" value="Glyas_Fos-R_dOase_dom"/>
</dbReference>
<comment type="caution">
    <text evidence="2">The sequence shown here is derived from an EMBL/GenBank/DDBJ whole genome shotgun (WGS) entry which is preliminary data.</text>
</comment>
<dbReference type="Gene3D" id="3.30.720.120">
    <property type="match status" value="1"/>
</dbReference>
<dbReference type="Pfam" id="PF00903">
    <property type="entry name" value="Glyoxalase"/>
    <property type="match status" value="1"/>
</dbReference>
<evidence type="ECO:0000313" key="3">
    <source>
        <dbReference type="Proteomes" id="UP000297475"/>
    </source>
</evidence>
<dbReference type="SUPFAM" id="SSF54593">
    <property type="entry name" value="Glyoxalase/Bleomycin resistance protein/Dihydroxybiphenyl dioxygenase"/>
    <property type="match status" value="1"/>
</dbReference>
<keyword evidence="3" id="KW-1185">Reference proteome</keyword>
<dbReference type="OrthoDB" id="66829at2"/>
<name>A0A4Z0WE05_9GAMM</name>
<dbReference type="EMBL" id="SRMF01000001">
    <property type="protein sequence ID" value="TGG94878.1"/>
    <property type="molecule type" value="Genomic_DNA"/>
</dbReference>
<dbReference type="PROSITE" id="PS51819">
    <property type="entry name" value="VOC"/>
    <property type="match status" value="1"/>
</dbReference>
<feature type="domain" description="VOC" evidence="1">
    <location>
        <begin position="3"/>
        <end position="123"/>
    </location>
</feature>
<evidence type="ECO:0000313" key="2">
    <source>
        <dbReference type="EMBL" id="TGG94878.1"/>
    </source>
</evidence>
<evidence type="ECO:0000259" key="1">
    <source>
        <dbReference type="PROSITE" id="PS51819"/>
    </source>
</evidence>
<dbReference type="Gene3D" id="3.30.720.110">
    <property type="match status" value="1"/>
</dbReference>